<feature type="compositionally biased region" description="Basic and acidic residues" evidence="1">
    <location>
        <begin position="63"/>
        <end position="72"/>
    </location>
</feature>
<evidence type="ECO:0000256" key="1">
    <source>
        <dbReference type="SAM" id="MobiDB-lite"/>
    </source>
</evidence>
<reference evidence="3" key="2">
    <citation type="submission" date="2015-01" db="EMBL/GenBank/DDBJ databases">
        <title>Evolutionary Origins and Diversification of the Mycorrhizal Mutualists.</title>
        <authorList>
            <consortium name="DOE Joint Genome Institute"/>
            <consortium name="Mycorrhizal Genomics Consortium"/>
            <person name="Kohler A."/>
            <person name="Kuo A."/>
            <person name="Nagy L.G."/>
            <person name="Floudas D."/>
            <person name="Copeland A."/>
            <person name="Barry K.W."/>
            <person name="Cichocki N."/>
            <person name="Veneault-Fourrey C."/>
            <person name="LaButti K."/>
            <person name="Lindquist E.A."/>
            <person name="Lipzen A."/>
            <person name="Lundell T."/>
            <person name="Morin E."/>
            <person name="Murat C."/>
            <person name="Riley R."/>
            <person name="Ohm R."/>
            <person name="Sun H."/>
            <person name="Tunlid A."/>
            <person name="Henrissat B."/>
            <person name="Grigoriev I.V."/>
            <person name="Hibbett D.S."/>
            <person name="Martin F."/>
        </authorList>
    </citation>
    <scope>NUCLEOTIDE SEQUENCE [LARGE SCALE GENOMIC DNA]</scope>
    <source>
        <strain evidence="3">UH-Slu-Lm8-n1</strain>
    </source>
</reference>
<protein>
    <submittedName>
        <fullName evidence="2">Uncharacterized protein</fullName>
    </submittedName>
</protein>
<accession>A0A0C9ZXH2</accession>
<reference evidence="2 3" key="1">
    <citation type="submission" date="2014-04" db="EMBL/GenBank/DDBJ databases">
        <authorList>
            <consortium name="DOE Joint Genome Institute"/>
            <person name="Kuo A."/>
            <person name="Ruytinx J."/>
            <person name="Rineau F."/>
            <person name="Colpaert J."/>
            <person name="Kohler A."/>
            <person name="Nagy L.G."/>
            <person name="Floudas D."/>
            <person name="Copeland A."/>
            <person name="Barry K.W."/>
            <person name="Cichocki N."/>
            <person name="Veneault-Fourrey C."/>
            <person name="LaButti K."/>
            <person name="Lindquist E.A."/>
            <person name="Lipzen A."/>
            <person name="Lundell T."/>
            <person name="Morin E."/>
            <person name="Murat C."/>
            <person name="Sun H."/>
            <person name="Tunlid A."/>
            <person name="Henrissat B."/>
            <person name="Grigoriev I.V."/>
            <person name="Hibbett D.S."/>
            <person name="Martin F."/>
            <person name="Nordberg H.P."/>
            <person name="Cantor M.N."/>
            <person name="Hua S.X."/>
        </authorList>
    </citation>
    <scope>NUCLEOTIDE SEQUENCE [LARGE SCALE GENOMIC DNA]</scope>
    <source>
        <strain evidence="2 3">UH-Slu-Lm8-n1</strain>
    </source>
</reference>
<gene>
    <name evidence="2" type="ORF">CY34DRAFT_658510</name>
</gene>
<dbReference type="EMBL" id="KN835804">
    <property type="protein sequence ID" value="KIK34136.1"/>
    <property type="molecule type" value="Genomic_DNA"/>
</dbReference>
<dbReference type="Proteomes" id="UP000054485">
    <property type="component" value="Unassembled WGS sequence"/>
</dbReference>
<feature type="compositionally biased region" description="Basic residues" evidence="1">
    <location>
        <begin position="51"/>
        <end position="62"/>
    </location>
</feature>
<keyword evidence="3" id="KW-1185">Reference proteome</keyword>
<organism evidence="2 3">
    <name type="scientific">Suillus luteus UH-Slu-Lm8-n1</name>
    <dbReference type="NCBI Taxonomy" id="930992"/>
    <lineage>
        <taxon>Eukaryota</taxon>
        <taxon>Fungi</taxon>
        <taxon>Dikarya</taxon>
        <taxon>Basidiomycota</taxon>
        <taxon>Agaricomycotina</taxon>
        <taxon>Agaricomycetes</taxon>
        <taxon>Agaricomycetidae</taxon>
        <taxon>Boletales</taxon>
        <taxon>Suillineae</taxon>
        <taxon>Suillaceae</taxon>
        <taxon>Suillus</taxon>
    </lineage>
</organism>
<evidence type="ECO:0000313" key="2">
    <source>
        <dbReference type="EMBL" id="KIK34136.1"/>
    </source>
</evidence>
<evidence type="ECO:0000313" key="3">
    <source>
        <dbReference type="Proteomes" id="UP000054485"/>
    </source>
</evidence>
<dbReference type="InParanoid" id="A0A0C9ZXH2"/>
<dbReference type="AlphaFoldDB" id="A0A0C9ZXH2"/>
<sequence>MISFSKTCTVMPKTNFITTIERKIVRAYEVPAPRPRTKSELRAQVDLMTKGPRKPGRIRNKRRMNEIIPDAR</sequence>
<feature type="region of interest" description="Disordered" evidence="1">
    <location>
        <begin position="50"/>
        <end position="72"/>
    </location>
</feature>
<dbReference type="HOGENOM" id="CLU_2723907_0_0_1"/>
<name>A0A0C9ZXH2_9AGAM</name>
<proteinExistence type="predicted"/>